<comment type="caution">
    <text evidence="2">The sequence shown here is derived from an EMBL/GenBank/DDBJ whole genome shotgun (WGS) entry which is preliminary data.</text>
</comment>
<dbReference type="InterPro" id="IPR040240">
    <property type="entry name" value="TAF1"/>
</dbReference>
<dbReference type="GO" id="GO:0017025">
    <property type="term" value="F:TBP-class protein binding"/>
    <property type="evidence" value="ECO:0007669"/>
    <property type="project" value="InterPro"/>
</dbReference>
<evidence type="ECO:0000313" key="2">
    <source>
        <dbReference type="EMBL" id="RVX09424.1"/>
    </source>
</evidence>
<organism evidence="2 3">
    <name type="scientific">Vitis vinifera</name>
    <name type="common">Grape</name>
    <dbReference type="NCBI Taxonomy" id="29760"/>
    <lineage>
        <taxon>Eukaryota</taxon>
        <taxon>Viridiplantae</taxon>
        <taxon>Streptophyta</taxon>
        <taxon>Embryophyta</taxon>
        <taxon>Tracheophyta</taxon>
        <taxon>Spermatophyta</taxon>
        <taxon>Magnoliopsida</taxon>
        <taxon>eudicotyledons</taxon>
        <taxon>Gunneridae</taxon>
        <taxon>Pentapetalae</taxon>
        <taxon>rosids</taxon>
        <taxon>Vitales</taxon>
        <taxon>Vitaceae</taxon>
        <taxon>Viteae</taxon>
        <taxon>Vitis</taxon>
    </lineage>
</organism>
<proteinExistence type="predicted"/>
<dbReference type="GO" id="GO:0005669">
    <property type="term" value="C:transcription factor TFIID complex"/>
    <property type="evidence" value="ECO:0007669"/>
    <property type="project" value="InterPro"/>
</dbReference>
<dbReference type="AlphaFoldDB" id="A0A438JKE7"/>
<reference evidence="2 3" key="1">
    <citation type="journal article" date="2018" name="PLoS Genet.">
        <title>Population sequencing reveals clonal diversity and ancestral inbreeding in the grapevine cultivar Chardonnay.</title>
        <authorList>
            <person name="Roach M.J."/>
            <person name="Johnson D.L."/>
            <person name="Bohlmann J."/>
            <person name="van Vuuren H.J."/>
            <person name="Jones S.J."/>
            <person name="Pretorius I.S."/>
            <person name="Schmidt S.A."/>
            <person name="Borneman A.R."/>
        </authorList>
    </citation>
    <scope>NUCLEOTIDE SEQUENCE [LARGE SCALE GENOMIC DNA]</scope>
    <source>
        <strain evidence="3">cv. Chardonnay</strain>
        <tissue evidence="2">Leaf</tissue>
    </source>
</reference>
<dbReference type="GO" id="GO:0016251">
    <property type="term" value="F:RNA polymerase II general transcription initiation factor activity"/>
    <property type="evidence" value="ECO:0007669"/>
    <property type="project" value="InterPro"/>
</dbReference>
<accession>A0A438JKE7</accession>
<evidence type="ECO:0000256" key="1">
    <source>
        <dbReference type="SAM" id="MobiDB-lite"/>
    </source>
</evidence>
<evidence type="ECO:0000313" key="3">
    <source>
        <dbReference type="Proteomes" id="UP000288805"/>
    </source>
</evidence>
<dbReference type="GO" id="GO:0004402">
    <property type="term" value="F:histone acetyltransferase activity"/>
    <property type="evidence" value="ECO:0007669"/>
    <property type="project" value="InterPro"/>
</dbReference>
<dbReference type="Proteomes" id="UP000288805">
    <property type="component" value="Unassembled WGS sequence"/>
</dbReference>
<sequence length="282" mass="31065">MDAPDNVEEDEEAFLKGGCQGFSFTKHKLLTQDDASVFMEDEAELKKVGVVQGTATMELQNDEQRKHSCISAEPMKEDMPVDLDNSAESCEISGPDSEVVVDKETELVTKAQNQRPKFQVAVDEKDHGVFLGSSPVLIEAFGSRNSSALINHSLSEIKYHPQLLRLETRLEMDNSSQSAVRKEDAIEDPRGNDKDGKNLGLHAGAMLITRPVKSSTGDSIELPVHGGPSGGRFNIANDKFYLNRKTSQQLKSHSKKRTAHGVKILHSIPALKLQTMKLKLSK</sequence>
<dbReference type="GO" id="GO:0003743">
    <property type="term" value="F:translation initiation factor activity"/>
    <property type="evidence" value="ECO:0007669"/>
    <property type="project" value="UniProtKB-KW"/>
</dbReference>
<keyword evidence="2" id="KW-0396">Initiation factor</keyword>
<feature type="region of interest" description="Disordered" evidence="1">
    <location>
        <begin position="174"/>
        <end position="199"/>
    </location>
</feature>
<feature type="compositionally biased region" description="Basic and acidic residues" evidence="1">
    <location>
        <begin position="180"/>
        <end position="197"/>
    </location>
</feature>
<gene>
    <name evidence="2" type="primary">TAF1_0</name>
    <name evidence="2" type="ORF">CK203_015228</name>
</gene>
<protein>
    <submittedName>
        <fullName evidence="2">Transcription initiation factor TFIID subunit 1</fullName>
    </submittedName>
</protein>
<dbReference type="PANTHER" id="PTHR13900">
    <property type="entry name" value="TRANSCRIPTION INITIATION FACTOR TFIID"/>
    <property type="match status" value="1"/>
</dbReference>
<dbReference type="PANTHER" id="PTHR13900:SF0">
    <property type="entry name" value="TRANSCRIPTION INITIATION FACTOR TFIID SUBUNIT 1"/>
    <property type="match status" value="1"/>
</dbReference>
<dbReference type="EMBL" id="QGNW01000038">
    <property type="protein sequence ID" value="RVX09424.1"/>
    <property type="molecule type" value="Genomic_DNA"/>
</dbReference>
<name>A0A438JKE7_VITVI</name>
<keyword evidence="2" id="KW-0648">Protein biosynthesis</keyword>